<evidence type="ECO:0000313" key="3">
    <source>
        <dbReference type="EMBL" id="UQS86929.1"/>
    </source>
</evidence>
<dbReference type="Pfam" id="PF01380">
    <property type="entry name" value="SIS"/>
    <property type="match status" value="1"/>
</dbReference>
<keyword evidence="4" id="KW-1185">Reference proteome</keyword>
<evidence type="ECO:0000259" key="2">
    <source>
        <dbReference type="PROSITE" id="PS51464"/>
    </source>
</evidence>
<dbReference type="GO" id="GO:0097367">
    <property type="term" value="F:carbohydrate derivative binding"/>
    <property type="evidence" value="ECO:0007669"/>
    <property type="project" value="InterPro"/>
</dbReference>
<dbReference type="GO" id="GO:0016853">
    <property type="term" value="F:isomerase activity"/>
    <property type="evidence" value="ECO:0007669"/>
    <property type="project" value="InterPro"/>
</dbReference>
<dbReference type="RefSeq" id="WP_260116729.1">
    <property type="nucleotide sequence ID" value="NZ_CP093361.1"/>
</dbReference>
<proteinExistence type="inferred from homology"/>
<gene>
    <name evidence="3" type="ORF">MOO44_01765</name>
</gene>
<dbReference type="AlphaFoldDB" id="A0A976RSC9"/>
<dbReference type="PANTHER" id="PTHR43443">
    <property type="entry name" value="3-HEXULOSE-6-PHOSPHATE ISOMERASE"/>
    <property type="match status" value="1"/>
</dbReference>
<evidence type="ECO:0000313" key="4">
    <source>
        <dbReference type="Proteomes" id="UP000831181"/>
    </source>
</evidence>
<dbReference type="InterPro" id="IPR001347">
    <property type="entry name" value="SIS_dom"/>
</dbReference>
<dbReference type="NCBIfam" id="TIGR03127">
    <property type="entry name" value="RuMP_HxlB"/>
    <property type="match status" value="1"/>
</dbReference>
<name>A0A976RSC9_9LACO</name>
<dbReference type="PROSITE" id="PS51464">
    <property type="entry name" value="SIS"/>
    <property type="match status" value="1"/>
</dbReference>
<comment type="similarity">
    <text evidence="1">Belongs to the SIS family. PHI subfamily.</text>
</comment>
<organism evidence="3 4">
    <name type="scientific">Nicoliella spurrieriana</name>
    <dbReference type="NCBI Taxonomy" id="2925830"/>
    <lineage>
        <taxon>Bacteria</taxon>
        <taxon>Bacillati</taxon>
        <taxon>Bacillota</taxon>
        <taxon>Bacilli</taxon>
        <taxon>Lactobacillales</taxon>
        <taxon>Lactobacillaceae</taxon>
        <taxon>Nicoliella</taxon>
    </lineage>
</organism>
<dbReference type="Proteomes" id="UP000831181">
    <property type="component" value="Chromosome"/>
</dbReference>
<dbReference type="GO" id="GO:1901135">
    <property type="term" value="P:carbohydrate derivative metabolic process"/>
    <property type="evidence" value="ECO:0007669"/>
    <property type="project" value="InterPro"/>
</dbReference>
<accession>A0A976RSC9</accession>
<dbReference type="InterPro" id="IPR017552">
    <property type="entry name" value="PHI/rmpB"/>
</dbReference>
<dbReference type="PANTHER" id="PTHR43443:SF1">
    <property type="entry name" value="3-HEXULOSE-6-PHOSPHATE ISOMERASE"/>
    <property type="match status" value="1"/>
</dbReference>
<feature type="domain" description="SIS" evidence="2">
    <location>
        <begin position="24"/>
        <end position="175"/>
    </location>
</feature>
<protein>
    <submittedName>
        <fullName evidence="3">SIS domain-containing protein</fullName>
    </submittedName>
</protein>
<sequence>MATSSWKTIVGELGTTDVSVSPTALSMIHDANHIFVAGMGRSGLAIQAFAMRIGQLGKPVTVVGEATAPAFTADDLLIVASGSASTQSIVALVQKAKQLGGKSWLLTATNDSDLERLVTDTTILPGKGKFTTKTNTVQPMGSLFEQSVWLFGDAVTLDYMRQYQITESKMQANHANLE</sequence>
<evidence type="ECO:0000256" key="1">
    <source>
        <dbReference type="ARBA" id="ARBA00009235"/>
    </source>
</evidence>
<dbReference type="InterPro" id="IPR046348">
    <property type="entry name" value="SIS_dom_sf"/>
</dbReference>
<dbReference type="SUPFAM" id="SSF53697">
    <property type="entry name" value="SIS domain"/>
    <property type="match status" value="1"/>
</dbReference>
<dbReference type="Gene3D" id="3.40.50.10490">
    <property type="entry name" value="Glucose-6-phosphate isomerase like protein, domain 1"/>
    <property type="match status" value="1"/>
</dbReference>
<dbReference type="KEGG" id="lbe:MOO44_01765"/>
<reference evidence="3" key="1">
    <citation type="journal article" date="2022" name="Int. J. Syst. Evol. Microbiol.">
        <title>Apilactobacillus apisilvae sp. nov., Nicolia spurrieriana gen. nov. sp. nov., Bombilactobacillus folatiphilus sp. nov. and Bombilactobacillus thymidiniphilus sp. nov., four new lactic acid bacterial isolates from stingless bees Tetragonula carbonaria and Austroplebeia australis.</title>
        <authorList>
            <person name="Oliphant S.A."/>
            <person name="Watson-Haigh N.S."/>
            <person name="Sumby K.M."/>
            <person name="Gardner J."/>
            <person name="Groom S."/>
            <person name="Jiranek V."/>
        </authorList>
    </citation>
    <scope>NUCLEOTIDE SEQUENCE</scope>
    <source>
        <strain evidence="3">SGEP1_A5</strain>
    </source>
</reference>
<dbReference type="EMBL" id="CP093361">
    <property type="protein sequence ID" value="UQS86929.1"/>
    <property type="molecule type" value="Genomic_DNA"/>
</dbReference>